<dbReference type="SMR" id="A0A1J6IL72"/>
<keyword evidence="10" id="KW-1185">Reference proteome</keyword>
<dbReference type="Gramene" id="OIT05606">
    <property type="protein sequence ID" value="OIT05606"/>
    <property type="gene ID" value="A4A49_24406"/>
</dbReference>
<evidence type="ECO:0000256" key="5">
    <source>
        <dbReference type="ARBA" id="ARBA00023163"/>
    </source>
</evidence>
<keyword evidence="3" id="KW-0805">Transcription regulation</keyword>
<evidence type="ECO:0000259" key="8">
    <source>
        <dbReference type="PROSITE" id="PS51294"/>
    </source>
</evidence>
<evidence type="ECO:0000259" key="7">
    <source>
        <dbReference type="PROSITE" id="PS50090"/>
    </source>
</evidence>
<evidence type="ECO:0000313" key="9">
    <source>
        <dbReference type="EMBL" id="OIT05606.1"/>
    </source>
</evidence>
<feature type="domain" description="Myb-like" evidence="7">
    <location>
        <begin position="62"/>
        <end position="112"/>
    </location>
</feature>
<protein>
    <submittedName>
        <fullName evidence="9">Transcription factor myb39</fullName>
    </submittedName>
</protein>
<sequence>MGRSPCIDKKGFKKGLWTPEEDQKLLAYIEEHGCGSWSDLPSKAGLQRCGRSCRLRWINYLRPNIKRGKFSSEGERTILQLHALLGNRWSAIASLLPNRSDNVIKNYWNTRLKKRLIKMGIDPMTHQPKRDTSQSNKSISSLCHMAEWETARLEAEARLVRNSNMAPSRASIVSHFGNKPLSMHIFSAWSTLESYASRMVSNNGACIVVNSKIYNNNNNNYQPRNFQLPCLDVLKAWQMSRTKSPTINEDINSTIFLDGFFTKNLKSPTPSENLLLNIEQTEEVGEKSSLPTVSCIKDFFLYEDKITQDNDILQTDLAELFPEYDCSQKAENYSSEQLETFLESCSGNFEDNKSNWNNHFPYLVTSPIGSPLF</sequence>
<name>A0A1J6IL72_NICAT</name>
<evidence type="ECO:0000256" key="3">
    <source>
        <dbReference type="ARBA" id="ARBA00023015"/>
    </source>
</evidence>
<dbReference type="FunFam" id="1.10.10.60:FF:000394">
    <property type="entry name" value="MYB transcription factor"/>
    <property type="match status" value="1"/>
</dbReference>
<dbReference type="OMA" id="HIFSAWS"/>
<dbReference type="PANTHER" id="PTHR47994:SF5">
    <property type="entry name" value="F14D16.11-RELATED"/>
    <property type="match status" value="1"/>
</dbReference>
<dbReference type="Gene3D" id="1.10.10.60">
    <property type="entry name" value="Homeodomain-like"/>
    <property type="match status" value="2"/>
</dbReference>
<evidence type="ECO:0000256" key="2">
    <source>
        <dbReference type="ARBA" id="ARBA00022737"/>
    </source>
</evidence>
<feature type="domain" description="HTH myb-type" evidence="8">
    <location>
        <begin position="66"/>
        <end position="116"/>
    </location>
</feature>
<dbReference type="PROSITE" id="PS50090">
    <property type="entry name" value="MYB_LIKE"/>
    <property type="match status" value="2"/>
</dbReference>
<dbReference type="GO" id="GO:0010597">
    <property type="term" value="P:green leaf volatile biosynthetic process"/>
    <property type="evidence" value="ECO:0007669"/>
    <property type="project" value="UniProtKB-ARBA"/>
</dbReference>
<evidence type="ECO:0000256" key="6">
    <source>
        <dbReference type="ARBA" id="ARBA00023242"/>
    </source>
</evidence>
<dbReference type="GO" id="GO:0051707">
    <property type="term" value="P:response to other organism"/>
    <property type="evidence" value="ECO:0007669"/>
    <property type="project" value="UniProtKB-ARBA"/>
</dbReference>
<proteinExistence type="predicted"/>
<dbReference type="SUPFAM" id="SSF46689">
    <property type="entry name" value="Homeodomain-like"/>
    <property type="match status" value="1"/>
</dbReference>
<dbReference type="GO" id="GO:0000976">
    <property type="term" value="F:transcription cis-regulatory region binding"/>
    <property type="evidence" value="ECO:0007669"/>
    <property type="project" value="UniProtKB-ARBA"/>
</dbReference>
<dbReference type="GO" id="GO:0005634">
    <property type="term" value="C:nucleus"/>
    <property type="evidence" value="ECO:0007669"/>
    <property type="project" value="UniProtKB-SubCell"/>
</dbReference>
<evidence type="ECO:0000256" key="1">
    <source>
        <dbReference type="ARBA" id="ARBA00004123"/>
    </source>
</evidence>
<dbReference type="InterPro" id="IPR015495">
    <property type="entry name" value="Myb_TF_plants"/>
</dbReference>
<keyword evidence="2" id="KW-0677">Repeat</keyword>
<comment type="caution">
    <text evidence="9">The sequence shown here is derived from an EMBL/GenBank/DDBJ whole genome shotgun (WGS) entry which is preliminary data.</text>
</comment>
<dbReference type="InterPro" id="IPR009057">
    <property type="entry name" value="Homeodomain-like_sf"/>
</dbReference>
<dbReference type="GO" id="GO:0080090">
    <property type="term" value="P:regulation of primary metabolic process"/>
    <property type="evidence" value="ECO:0007669"/>
    <property type="project" value="UniProtKB-ARBA"/>
</dbReference>
<feature type="domain" description="HTH myb-type" evidence="8">
    <location>
        <begin position="9"/>
        <end position="65"/>
    </location>
</feature>
<dbReference type="InterPro" id="IPR001005">
    <property type="entry name" value="SANT/Myb"/>
</dbReference>
<dbReference type="PROSITE" id="PS51294">
    <property type="entry name" value="HTH_MYB"/>
    <property type="match status" value="2"/>
</dbReference>
<keyword evidence="5" id="KW-0804">Transcription</keyword>
<dbReference type="EMBL" id="MJEQ01037184">
    <property type="protein sequence ID" value="OIT05606.1"/>
    <property type="molecule type" value="Genomic_DNA"/>
</dbReference>
<reference evidence="9" key="1">
    <citation type="submission" date="2016-11" db="EMBL/GenBank/DDBJ databases">
        <title>The genome of Nicotiana attenuata.</title>
        <authorList>
            <person name="Xu S."/>
            <person name="Brockmoeller T."/>
            <person name="Gaquerel E."/>
            <person name="Navarro A."/>
            <person name="Kuhl H."/>
            <person name="Gase K."/>
            <person name="Ling Z."/>
            <person name="Zhou W."/>
            <person name="Kreitzer C."/>
            <person name="Stanke M."/>
            <person name="Tang H."/>
            <person name="Lyons E."/>
            <person name="Pandey P."/>
            <person name="Pandey S.P."/>
            <person name="Timmermann B."/>
            <person name="Baldwin I.T."/>
        </authorList>
    </citation>
    <scope>NUCLEOTIDE SEQUENCE [LARGE SCALE GENOMIC DNA]</scope>
    <source>
        <strain evidence="9">UT</strain>
    </source>
</reference>
<dbReference type="AlphaFoldDB" id="A0A1J6IL72"/>
<dbReference type="PANTHER" id="PTHR47994">
    <property type="entry name" value="F14D16.11-RELATED"/>
    <property type="match status" value="1"/>
</dbReference>
<organism evidence="9 10">
    <name type="scientific">Nicotiana attenuata</name>
    <name type="common">Coyote tobacco</name>
    <dbReference type="NCBI Taxonomy" id="49451"/>
    <lineage>
        <taxon>Eukaryota</taxon>
        <taxon>Viridiplantae</taxon>
        <taxon>Streptophyta</taxon>
        <taxon>Embryophyta</taxon>
        <taxon>Tracheophyta</taxon>
        <taxon>Spermatophyta</taxon>
        <taxon>Magnoliopsida</taxon>
        <taxon>eudicotyledons</taxon>
        <taxon>Gunneridae</taxon>
        <taxon>Pentapetalae</taxon>
        <taxon>asterids</taxon>
        <taxon>lamiids</taxon>
        <taxon>Solanales</taxon>
        <taxon>Solanaceae</taxon>
        <taxon>Nicotianoideae</taxon>
        <taxon>Nicotianeae</taxon>
        <taxon>Nicotiana</taxon>
    </lineage>
</organism>
<feature type="domain" description="Myb-like" evidence="7">
    <location>
        <begin position="9"/>
        <end position="61"/>
    </location>
</feature>
<evidence type="ECO:0000256" key="4">
    <source>
        <dbReference type="ARBA" id="ARBA00023125"/>
    </source>
</evidence>
<dbReference type="InterPro" id="IPR017930">
    <property type="entry name" value="Myb_dom"/>
</dbReference>
<dbReference type="SMART" id="SM00717">
    <property type="entry name" value="SANT"/>
    <property type="match status" value="2"/>
</dbReference>
<keyword evidence="6" id="KW-0539">Nucleus</keyword>
<comment type="subcellular location">
    <subcellularLocation>
        <location evidence="1">Nucleus</location>
    </subcellularLocation>
</comment>
<gene>
    <name evidence="9" type="primary">MYB39_10</name>
    <name evidence="9" type="ORF">A4A49_24406</name>
</gene>
<dbReference type="Pfam" id="PF00249">
    <property type="entry name" value="Myb_DNA-binding"/>
    <property type="match status" value="2"/>
</dbReference>
<accession>A0A1J6IL72</accession>
<keyword evidence="4" id="KW-0238">DNA-binding</keyword>
<dbReference type="FunFam" id="1.10.10.60:FF:000001">
    <property type="entry name" value="MYB-related transcription factor"/>
    <property type="match status" value="1"/>
</dbReference>
<dbReference type="CDD" id="cd00167">
    <property type="entry name" value="SANT"/>
    <property type="match status" value="2"/>
</dbReference>
<dbReference type="Proteomes" id="UP000187609">
    <property type="component" value="Unassembled WGS sequence"/>
</dbReference>
<evidence type="ECO:0000313" key="10">
    <source>
        <dbReference type="Proteomes" id="UP000187609"/>
    </source>
</evidence>